<dbReference type="InterPro" id="IPR049481">
    <property type="entry name" value="SMN_G2-BD"/>
</dbReference>
<evidence type="ECO:0000313" key="3">
    <source>
        <dbReference type="Proteomes" id="UP000187429"/>
    </source>
</evidence>
<dbReference type="Pfam" id="PF20636">
    <property type="entry name" value="SMN_G2-BD"/>
    <property type="match status" value="1"/>
</dbReference>
<sequence length="254" mass="29847">MSGNRYKPDEVSYEDIEYDKEFDSYAQEVTGYDNIYYETDAYEDYNNAEPFNLEEDFKQEAEYTDNIQDYKHLNVLGIFTNRNLWDDSMLISAWDNSIKDYKTNINNNKSKKRKSKNTSQNDTIGFESELKNIYCETGEKVAHEKKATKNIKLDNKSDEKAWIESSTGADNAEPVKILQGYNMTTTKDSSISDNNYHEDNFDSQSFTENFVRNKQPKPPKPKNKKQLIEYLCNSNYYLGYYMGLLEENKNRKEI</sequence>
<dbReference type="Proteomes" id="UP000187429">
    <property type="component" value="Unassembled WGS sequence"/>
</dbReference>
<accession>A0A1R1YRT4</accession>
<dbReference type="AlphaFoldDB" id="A0A1R1YRT4"/>
<organism evidence="2 3">
    <name type="scientific">Smittium culicis</name>
    <dbReference type="NCBI Taxonomy" id="133412"/>
    <lineage>
        <taxon>Eukaryota</taxon>
        <taxon>Fungi</taxon>
        <taxon>Fungi incertae sedis</taxon>
        <taxon>Zoopagomycota</taxon>
        <taxon>Kickxellomycotina</taxon>
        <taxon>Harpellomycetes</taxon>
        <taxon>Harpellales</taxon>
        <taxon>Legeriomycetaceae</taxon>
        <taxon>Smittium</taxon>
    </lineage>
</organism>
<proteinExistence type="predicted"/>
<evidence type="ECO:0000259" key="1">
    <source>
        <dbReference type="Pfam" id="PF20636"/>
    </source>
</evidence>
<dbReference type="OrthoDB" id="197400at2759"/>
<reference evidence="3" key="1">
    <citation type="submission" date="2017-01" db="EMBL/GenBank/DDBJ databases">
        <authorList>
            <person name="Wang Y."/>
            <person name="White M."/>
            <person name="Kvist S."/>
            <person name="Moncalvo J.-M."/>
        </authorList>
    </citation>
    <scope>NUCLEOTIDE SEQUENCE [LARGE SCALE GENOMIC DNA]</scope>
    <source>
        <strain evidence="3">ID-206-W2</strain>
    </source>
</reference>
<protein>
    <recommendedName>
        <fullName evidence="1">Survival Motor Neuron Gemin2-binding domain-containing protein</fullName>
    </recommendedName>
</protein>
<keyword evidence="3" id="KW-1185">Reference proteome</keyword>
<feature type="domain" description="Survival Motor Neuron Gemin2-binding" evidence="1">
    <location>
        <begin position="83"/>
        <end position="103"/>
    </location>
</feature>
<evidence type="ECO:0000313" key="2">
    <source>
        <dbReference type="EMBL" id="OMJ29604.1"/>
    </source>
</evidence>
<gene>
    <name evidence="2" type="ORF">AYI69_g888</name>
</gene>
<comment type="caution">
    <text evidence="2">The sequence shown here is derived from an EMBL/GenBank/DDBJ whole genome shotgun (WGS) entry which is preliminary data.</text>
</comment>
<dbReference type="EMBL" id="LSSM01000239">
    <property type="protein sequence ID" value="OMJ29604.1"/>
    <property type="molecule type" value="Genomic_DNA"/>
</dbReference>
<name>A0A1R1YRT4_9FUNG</name>